<dbReference type="PANTHER" id="PTHR42852">
    <property type="entry name" value="THIOL:DISULFIDE INTERCHANGE PROTEIN DSBE"/>
    <property type="match status" value="1"/>
</dbReference>
<dbReference type="InterPro" id="IPR050553">
    <property type="entry name" value="Thioredoxin_ResA/DsbE_sf"/>
</dbReference>
<dbReference type="EMBL" id="JAZHFS010000031">
    <property type="protein sequence ID" value="MEF2114846.1"/>
    <property type="molecule type" value="Genomic_DNA"/>
</dbReference>
<evidence type="ECO:0000313" key="3">
    <source>
        <dbReference type="Proteomes" id="UP001498469"/>
    </source>
</evidence>
<dbReference type="PROSITE" id="PS00194">
    <property type="entry name" value="THIOREDOXIN_1"/>
    <property type="match status" value="1"/>
</dbReference>
<comment type="caution">
    <text evidence="2">The sequence shown here is derived from an EMBL/GenBank/DDBJ whole genome shotgun (WGS) entry which is preliminary data.</text>
</comment>
<dbReference type="CDD" id="cd02966">
    <property type="entry name" value="TlpA_like_family"/>
    <property type="match status" value="1"/>
</dbReference>
<protein>
    <submittedName>
        <fullName evidence="2">TlpA disulfide reductase family protein</fullName>
    </submittedName>
</protein>
<name>A0ABU7UV84_9CLOT</name>
<keyword evidence="3" id="KW-1185">Reference proteome</keyword>
<dbReference type="Pfam" id="PF00578">
    <property type="entry name" value="AhpC-TSA"/>
    <property type="match status" value="1"/>
</dbReference>
<dbReference type="Proteomes" id="UP001498469">
    <property type="component" value="Unassembled WGS sequence"/>
</dbReference>
<accession>A0ABU7UV84</accession>
<reference evidence="2 3" key="1">
    <citation type="submission" date="2023-11" db="EMBL/GenBank/DDBJ databases">
        <title>Draft genome sequence of a psychrophilic Clostridium strain from permafrost water brine.</title>
        <authorList>
            <person name="Shcherbakova V.A."/>
            <person name="Trubitsyn V.E."/>
            <person name="Zakharyuk A.G."/>
        </authorList>
    </citation>
    <scope>NUCLEOTIDE SEQUENCE [LARGE SCALE GENOMIC DNA]</scope>
    <source>
        <strain evidence="2 3">14F</strain>
    </source>
</reference>
<evidence type="ECO:0000313" key="2">
    <source>
        <dbReference type="EMBL" id="MEF2114846.1"/>
    </source>
</evidence>
<dbReference type="RefSeq" id="WP_216248923.1">
    <property type="nucleotide sequence ID" value="NZ_JAZHFS010000031.1"/>
</dbReference>
<sequence>MKMIIEKKKIIVLLTVGVMMMSTVLSGCGQKNVIKDKNGININKKYSDEVMVNIDGSKQKYDEKSVTNGLISKETGIGIKYTEQLKTLIEKNNIFTWKNPPDSFNFKYESEELVNLGQSADKKAKEEEKAKASSTGSAESLKALSKVTADAYKELEKKSPKMSFDYAAVYRVPDEKNNDGGKDTEIQMKELYKNIEKIAVFNKNTYYLAYNTDYSNLTLNDKDKANIKNLIGDIKLLKNNICIFPEDDTKEAAVGFKGTIDKFNTKTLDGQNITESSFKDYDITMINIWATYCGPCKEEMPELQKLYEKLPKNANMISICTDAEDEPDLAKEIIDSVKGKFKVIIPDKNIKETLLSKVKAVPTTIFVDKSGKLVGDIIVGAVNENGSISEGYLKKINERLKMIGK</sequence>
<dbReference type="InterPro" id="IPR013766">
    <property type="entry name" value="Thioredoxin_domain"/>
</dbReference>
<feature type="domain" description="Thioredoxin" evidence="1">
    <location>
        <begin position="254"/>
        <end position="401"/>
    </location>
</feature>
<dbReference type="PROSITE" id="PS51257">
    <property type="entry name" value="PROKAR_LIPOPROTEIN"/>
    <property type="match status" value="1"/>
</dbReference>
<dbReference type="InterPro" id="IPR017937">
    <property type="entry name" value="Thioredoxin_CS"/>
</dbReference>
<gene>
    <name evidence="2" type="ORF">SJI18_21395</name>
</gene>
<organism evidence="2 3">
    <name type="scientific">Clostridium frigoriphilum</name>
    <dbReference type="NCBI Taxonomy" id="443253"/>
    <lineage>
        <taxon>Bacteria</taxon>
        <taxon>Bacillati</taxon>
        <taxon>Bacillota</taxon>
        <taxon>Clostridia</taxon>
        <taxon>Eubacteriales</taxon>
        <taxon>Clostridiaceae</taxon>
        <taxon>Clostridium</taxon>
    </lineage>
</organism>
<dbReference type="PANTHER" id="PTHR42852:SF13">
    <property type="entry name" value="PROTEIN DIPZ"/>
    <property type="match status" value="1"/>
</dbReference>
<dbReference type="PROSITE" id="PS51352">
    <property type="entry name" value="THIOREDOXIN_2"/>
    <property type="match status" value="1"/>
</dbReference>
<proteinExistence type="predicted"/>
<dbReference type="InterPro" id="IPR000866">
    <property type="entry name" value="AhpC/TSA"/>
</dbReference>
<evidence type="ECO:0000259" key="1">
    <source>
        <dbReference type="PROSITE" id="PS51352"/>
    </source>
</evidence>